<proteinExistence type="predicted"/>
<evidence type="ECO:0000256" key="5">
    <source>
        <dbReference type="ARBA" id="ARBA00022553"/>
    </source>
</evidence>
<keyword evidence="5" id="KW-0597">Phosphoprotein</keyword>
<dbReference type="InterPro" id="IPR003660">
    <property type="entry name" value="HAMP_dom"/>
</dbReference>
<evidence type="ECO:0000256" key="13">
    <source>
        <dbReference type="ARBA" id="ARBA00023136"/>
    </source>
</evidence>
<dbReference type="PANTHER" id="PTHR45528">
    <property type="entry name" value="SENSOR HISTIDINE KINASE CPXA"/>
    <property type="match status" value="1"/>
</dbReference>
<dbReference type="InterPro" id="IPR005467">
    <property type="entry name" value="His_kinase_dom"/>
</dbReference>
<evidence type="ECO:0000256" key="14">
    <source>
        <dbReference type="SAM" id="Phobius"/>
    </source>
</evidence>
<dbReference type="AlphaFoldDB" id="A0A3B0YMV7"/>
<dbReference type="Gene3D" id="3.30.565.10">
    <property type="entry name" value="Histidine kinase-like ATPase, C-terminal domain"/>
    <property type="match status" value="1"/>
</dbReference>
<dbReference type="PANTHER" id="PTHR45528:SF1">
    <property type="entry name" value="SENSOR HISTIDINE KINASE CPXA"/>
    <property type="match status" value="1"/>
</dbReference>
<dbReference type="NCBIfam" id="TIGR03785">
    <property type="entry name" value="marine_sort_HK"/>
    <property type="match status" value="1"/>
</dbReference>
<evidence type="ECO:0000256" key="8">
    <source>
        <dbReference type="ARBA" id="ARBA00022741"/>
    </source>
</evidence>
<gene>
    <name evidence="17" type="ORF">MNBD_GAMMA09-1603</name>
</gene>
<dbReference type="SMART" id="SM00387">
    <property type="entry name" value="HATPase_c"/>
    <property type="match status" value="1"/>
</dbReference>
<dbReference type="PROSITE" id="PS50885">
    <property type="entry name" value="HAMP"/>
    <property type="match status" value="1"/>
</dbReference>
<feature type="domain" description="HAMP" evidence="16">
    <location>
        <begin position="448"/>
        <end position="503"/>
    </location>
</feature>
<organism evidence="17">
    <name type="scientific">hydrothermal vent metagenome</name>
    <dbReference type="NCBI Taxonomy" id="652676"/>
    <lineage>
        <taxon>unclassified sequences</taxon>
        <taxon>metagenomes</taxon>
        <taxon>ecological metagenomes</taxon>
    </lineage>
</organism>
<dbReference type="InterPro" id="IPR022510">
    <property type="entry name" value="Sortase_His-kinase"/>
</dbReference>
<dbReference type="Pfam" id="PF00512">
    <property type="entry name" value="HisKA"/>
    <property type="match status" value="1"/>
</dbReference>
<keyword evidence="6" id="KW-0808">Transferase</keyword>
<sequence>MAWVIAGLKIKKFSLSIRSKLLLISAVLFVVPWVGVQYIQEMEDFLRVKQESNLLGRAQIVAAVLQGQSEMFKADVRIDSPDIEAMTEHGVKEPVEEASHLYVRPLKRAIQLDGYMDDWLDFGNKAQSLFSKNKSSIQSRYYVGTYKKYLYIILEVIDDKRVYRQSNSLSLDKSDHLKIVLRDKQGQIKHYIIATSAPGWVNAYLMEVDQNEWLAVSPELRIKGEWQETLKGYNIEIRIPLALVGENLSFFIADVDDVNSAEIESVIGSSPSPDQPGTVIIATAEVDSMLQRVVRPASRTWVVDKHNRVLAVAGDLKQGEYSSAEETSYNKTGILTGIVRSVYRLLLKQPAQNFEDELQSASYLQVQSVQSALQGKAATSWRDTPDKRARILTASYPVMKNGKTIGVIAIEETSNAILIFQNRAMEILINLSVMTFLITVVVLLGYATRLSVRIMRLRDETERAITPEGRIAGNIKRSGQQDEIGDLSRSFSDMLLRLSEYNRYLESMAGKLSHELRTPITVVRSSLENLSDTADEEERQTYLLRASEGVERLSDILSRMSEATRLEQTLQSESRRKMNLCQLIDACVSGYRLAYSNVEFQLEIQQGMKGYIKGAAELLAQMLDKLVSNAVDFHTHSTPVQITLSEKRHSIQLSVINMGEHLPEKMRENLFESMVSVRSKRDNKPHLGLGLYIVRMIVEFHQARVEALNIADNKGVEFRITLPAVDED</sequence>
<accession>A0A3B0YMV7</accession>
<dbReference type="SUPFAM" id="SSF55874">
    <property type="entry name" value="ATPase domain of HSP90 chaperone/DNA topoisomerase II/histidine kinase"/>
    <property type="match status" value="1"/>
</dbReference>
<dbReference type="SUPFAM" id="SSF49344">
    <property type="entry name" value="CBD9-like"/>
    <property type="match status" value="1"/>
</dbReference>
<dbReference type="Pfam" id="PF02518">
    <property type="entry name" value="HATPase_c"/>
    <property type="match status" value="1"/>
</dbReference>
<keyword evidence="8" id="KW-0547">Nucleotide-binding</keyword>
<dbReference type="Gene3D" id="2.60.40.1190">
    <property type="match status" value="1"/>
</dbReference>
<keyword evidence="4" id="KW-1003">Cell membrane</keyword>
<evidence type="ECO:0000313" key="17">
    <source>
        <dbReference type="EMBL" id="VAW70264.1"/>
    </source>
</evidence>
<dbReference type="Gene3D" id="6.10.340.10">
    <property type="match status" value="1"/>
</dbReference>
<dbReference type="PROSITE" id="PS50109">
    <property type="entry name" value="HIS_KIN"/>
    <property type="match status" value="1"/>
</dbReference>
<comment type="catalytic activity">
    <reaction evidence="1">
        <text>ATP + protein L-histidine = ADP + protein N-phospho-L-histidine.</text>
        <dbReference type="EC" id="2.7.13.3"/>
    </reaction>
</comment>
<dbReference type="InterPro" id="IPR050398">
    <property type="entry name" value="HssS/ArlS-like"/>
</dbReference>
<dbReference type="Gene3D" id="1.10.287.130">
    <property type="match status" value="1"/>
</dbReference>
<feature type="transmembrane region" description="Helical" evidence="14">
    <location>
        <begin position="427"/>
        <end position="448"/>
    </location>
</feature>
<dbReference type="SMART" id="SM00388">
    <property type="entry name" value="HisKA"/>
    <property type="match status" value="1"/>
</dbReference>
<evidence type="ECO:0000256" key="7">
    <source>
        <dbReference type="ARBA" id="ARBA00022692"/>
    </source>
</evidence>
<dbReference type="CDD" id="cd00082">
    <property type="entry name" value="HisKA"/>
    <property type="match status" value="1"/>
</dbReference>
<dbReference type="InterPro" id="IPR036097">
    <property type="entry name" value="HisK_dim/P_sf"/>
</dbReference>
<evidence type="ECO:0000256" key="12">
    <source>
        <dbReference type="ARBA" id="ARBA00023012"/>
    </source>
</evidence>
<keyword evidence="13 14" id="KW-0472">Membrane</keyword>
<keyword evidence="9 17" id="KW-0418">Kinase</keyword>
<dbReference type="GO" id="GO:0000155">
    <property type="term" value="F:phosphorelay sensor kinase activity"/>
    <property type="evidence" value="ECO:0007669"/>
    <property type="project" value="InterPro"/>
</dbReference>
<keyword evidence="10" id="KW-0067">ATP-binding</keyword>
<evidence type="ECO:0000256" key="3">
    <source>
        <dbReference type="ARBA" id="ARBA00012438"/>
    </source>
</evidence>
<protein>
    <recommendedName>
        <fullName evidence="3">histidine kinase</fullName>
        <ecNumber evidence="3">2.7.13.3</ecNumber>
    </recommendedName>
</protein>
<reference evidence="17" key="1">
    <citation type="submission" date="2018-06" db="EMBL/GenBank/DDBJ databases">
        <authorList>
            <person name="Zhirakovskaya E."/>
        </authorList>
    </citation>
    <scope>NUCLEOTIDE SEQUENCE</scope>
</reference>
<evidence type="ECO:0000256" key="11">
    <source>
        <dbReference type="ARBA" id="ARBA00022989"/>
    </source>
</evidence>
<dbReference type="EC" id="2.7.13.3" evidence="3"/>
<dbReference type="GO" id="GO:0005886">
    <property type="term" value="C:plasma membrane"/>
    <property type="evidence" value="ECO:0007669"/>
    <property type="project" value="UniProtKB-SubCell"/>
</dbReference>
<keyword evidence="12" id="KW-0902">Two-component regulatory system</keyword>
<evidence type="ECO:0000256" key="6">
    <source>
        <dbReference type="ARBA" id="ARBA00022679"/>
    </source>
</evidence>
<dbReference type="CDD" id="cd09622">
    <property type="entry name" value="CBM9_like_HisKa"/>
    <property type="match status" value="1"/>
</dbReference>
<dbReference type="InterPro" id="IPR036890">
    <property type="entry name" value="HATPase_C_sf"/>
</dbReference>
<dbReference type="InterPro" id="IPR003661">
    <property type="entry name" value="HisK_dim/P_dom"/>
</dbReference>
<name>A0A3B0YMV7_9ZZZZ</name>
<evidence type="ECO:0000256" key="10">
    <source>
        <dbReference type="ARBA" id="ARBA00022840"/>
    </source>
</evidence>
<evidence type="ECO:0000259" key="16">
    <source>
        <dbReference type="PROSITE" id="PS50885"/>
    </source>
</evidence>
<dbReference type="GO" id="GO:0005524">
    <property type="term" value="F:ATP binding"/>
    <property type="evidence" value="ECO:0007669"/>
    <property type="project" value="UniProtKB-KW"/>
</dbReference>
<evidence type="ECO:0000256" key="1">
    <source>
        <dbReference type="ARBA" id="ARBA00000085"/>
    </source>
</evidence>
<feature type="domain" description="Histidine kinase" evidence="15">
    <location>
        <begin position="511"/>
        <end position="726"/>
    </location>
</feature>
<evidence type="ECO:0000259" key="15">
    <source>
        <dbReference type="PROSITE" id="PS50109"/>
    </source>
</evidence>
<dbReference type="EMBL" id="UOFI01000190">
    <property type="protein sequence ID" value="VAW70264.1"/>
    <property type="molecule type" value="Genomic_DNA"/>
</dbReference>
<dbReference type="InterPro" id="IPR003594">
    <property type="entry name" value="HATPase_dom"/>
</dbReference>
<evidence type="ECO:0000256" key="9">
    <source>
        <dbReference type="ARBA" id="ARBA00022777"/>
    </source>
</evidence>
<comment type="subcellular location">
    <subcellularLocation>
        <location evidence="2">Cell membrane</location>
        <topology evidence="2">Multi-pass membrane protein</topology>
    </subcellularLocation>
</comment>
<evidence type="ECO:0000256" key="4">
    <source>
        <dbReference type="ARBA" id="ARBA00022475"/>
    </source>
</evidence>
<feature type="transmembrane region" description="Helical" evidence="14">
    <location>
        <begin position="21"/>
        <end position="39"/>
    </location>
</feature>
<keyword evidence="7 14" id="KW-0812">Transmembrane</keyword>
<evidence type="ECO:0000256" key="2">
    <source>
        <dbReference type="ARBA" id="ARBA00004651"/>
    </source>
</evidence>
<dbReference type="SUPFAM" id="SSF47384">
    <property type="entry name" value="Homodimeric domain of signal transducing histidine kinase"/>
    <property type="match status" value="1"/>
</dbReference>
<keyword evidence="11 14" id="KW-1133">Transmembrane helix</keyword>